<dbReference type="InterPro" id="IPR029063">
    <property type="entry name" value="SAM-dependent_MTases_sf"/>
</dbReference>
<evidence type="ECO:0000313" key="4">
    <source>
        <dbReference type="Proteomes" id="UP000094974"/>
    </source>
</evidence>
<dbReference type="SUPFAM" id="SSF53335">
    <property type="entry name" value="S-adenosyl-L-methionine-dependent methyltransferases"/>
    <property type="match status" value="1"/>
</dbReference>
<dbReference type="AlphaFoldDB" id="A0AAJ3J466"/>
<proteinExistence type="predicted"/>
<evidence type="ECO:0000313" key="3">
    <source>
        <dbReference type="EMBL" id="ODA10043.1"/>
    </source>
</evidence>
<dbReference type="Gene3D" id="3.40.50.150">
    <property type="entry name" value="Vaccinia Virus protein VP39"/>
    <property type="match status" value="1"/>
</dbReference>
<gene>
    <name evidence="3" type="ORF">A7312_02660</name>
    <name evidence="2" type="ORF">QDS18_09345</name>
</gene>
<evidence type="ECO:0000313" key="5">
    <source>
        <dbReference type="Proteomes" id="UP001229409"/>
    </source>
</evidence>
<dbReference type="EC" id="2.1.-.-" evidence="2"/>
<dbReference type="InterPro" id="IPR041698">
    <property type="entry name" value="Methyltransf_25"/>
</dbReference>
<keyword evidence="2" id="KW-0808">Transferase</keyword>
<organism evidence="2 5">
    <name type="scientific">Paenibacillus polymyxa</name>
    <name type="common">Bacillus polymyxa</name>
    <dbReference type="NCBI Taxonomy" id="1406"/>
    <lineage>
        <taxon>Bacteria</taxon>
        <taxon>Bacillati</taxon>
        <taxon>Bacillota</taxon>
        <taxon>Bacilli</taxon>
        <taxon>Bacillales</taxon>
        <taxon>Paenibacillaceae</taxon>
        <taxon>Paenibacillus</taxon>
    </lineage>
</organism>
<dbReference type="RefSeq" id="WP_023991061.1">
    <property type="nucleotide sequence ID" value="NZ_JARVWT010000003.1"/>
</dbReference>
<evidence type="ECO:0000259" key="1">
    <source>
        <dbReference type="Pfam" id="PF13649"/>
    </source>
</evidence>
<dbReference type="GO" id="GO:0008168">
    <property type="term" value="F:methyltransferase activity"/>
    <property type="evidence" value="ECO:0007669"/>
    <property type="project" value="UniProtKB-KW"/>
</dbReference>
<dbReference type="CDD" id="cd02440">
    <property type="entry name" value="AdoMet_MTases"/>
    <property type="match status" value="1"/>
</dbReference>
<dbReference type="Proteomes" id="UP000094974">
    <property type="component" value="Unassembled WGS sequence"/>
</dbReference>
<keyword evidence="2" id="KW-0489">Methyltransferase</keyword>
<dbReference type="EMBL" id="JARVWT010000003">
    <property type="protein sequence ID" value="MDH2331074.1"/>
    <property type="molecule type" value="Genomic_DNA"/>
</dbReference>
<accession>A0AAJ3J466</accession>
<comment type="caution">
    <text evidence="2">The sequence shown here is derived from an EMBL/GenBank/DDBJ whole genome shotgun (WGS) entry which is preliminary data.</text>
</comment>
<feature type="domain" description="Methyltransferase" evidence="1">
    <location>
        <begin position="78"/>
        <end position="169"/>
    </location>
</feature>
<protein>
    <submittedName>
        <fullName evidence="2 3">SAM-dependent methyltransferase</fullName>
        <ecNumber evidence="2">2.1.-.-</ecNumber>
    </submittedName>
</protein>
<evidence type="ECO:0000313" key="2">
    <source>
        <dbReference type="EMBL" id="MDH2331074.1"/>
    </source>
</evidence>
<sequence>MTQSLFDPEVWKAAWINDPEAGVNRMLRAGTVPAHSFDDMARARSFHKQAFNEEGIKRTARIMGWLRTQGVTIKDSSILDIGAASGVFSIPFAEEGANVTAVEPSGPLTALMEESIKPSIKENIKIVREQFEELSIETNGWQNKFDLVFASMCPAIFGWEMVEKALACASQFCYISTSAGPKEHSLIQELRPVVGIKEDLVQTSDMAYIIQLLNIYGYSFQTLITRETQTVMMSVDEAVKHTLGWFSFFGMPTDEQSLQKAETYLRRTYAGKRIPVQQGGRFGKVLVRIKNQHMY</sequence>
<reference evidence="2" key="3">
    <citation type="submission" date="2023-04" db="EMBL/GenBank/DDBJ databases">
        <title>Uncovering the Secrets of Slow-Growing Bacteria in Tropical Savanna Soil through Cultivation and Genomic Analysis.</title>
        <authorList>
            <person name="Goncalves O.S."/>
            <person name="Santana M.F."/>
        </authorList>
    </citation>
    <scope>NUCLEOTIDE SEQUENCE</scope>
    <source>
        <strain evidence="2">ANTI</strain>
    </source>
</reference>
<dbReference type="GO" id="GO:0032259">
    <property type="term" value="P:methylation"/>
    <property type="evidence" value="ECO:0007669"/>
    <property type="project" value="UniProtKB-KW"/>
</dbReference>
<name>A0AAJ3J466_PAEPO</name>
<reference evidence="3" key="2">
    <citation type="submission" date="2016-05" db="EMBL/GenBank/DDBJ databases">
        <authorList>
            <person name="Zheng J."/>
            <person name="Timme R."/>
            <person name="Allard M."/>
            <person name="Strain E."/>
            <person name="Luo Y."/>
            <person name="Brown E."/>
        </authorList>
    </citation>
    <scope>NUCLEOTIDE SEQUENCE</scope>
    <source>
        <strain evidence="3">CFSAN034343</strain>
    </source>
</reference>
<dbReference type="Pfam" id="PF13649">
    <property type="entry name" value="Methyltransf_25"/>
    <property type="match status" value="1"/>
</dbReference>
<keyword evidence="4" id="KW-1185">Reference proteome</keyword>
<dbReference type="EMBL" id="LYND01000111">
    <property type="protein sequence ID" value="ODA10043.1"/>
    <property type="molecule type" value="Genomic_DNA"/>
</dbReference>
<dbReference type="Proteomes" id="UP001229409">
    <property type="component" value="Unassembled WGS sequence"/>
</dbReference>
<reference evidence="4" key="1">
    <citation type="submission" date="2016-05" db="EMBL/GenBank/DDBJ databases">
        <title>Whole genome shotgun sequencing of cultured foodborne pathogen.</title>
        <authorList>
            <person name="Zheng J."/>
            <person name="Timme R."/>
            <person name="Allard M."/>
            <person name="Strain E."/>
            <person name="Luo Y."/>
            <person name="Brown E."/>
        </authorList>
    </citation>
    <scope>NUCLEOTIDE SEQUENCE [LARGE SCALE GENOMIC DNA]</scope>
    <source>
        <strain evidence="4">CFSAN034343</strain>
    </source>
</reference>